<evidence type="ECO:0000313" key="2">
    <source>
        <dbReference type="EMBL" id="CAF3958464.1"/>
    </source>
</evidence>
<gene>
    <name evidence="3" type="ORF">FNK824_LOCUS25275</name>
    <name evidence="4" type="ORF">JBS370_LOCUS28206</name>
    <name evidence="2" type="ORF">OTI717_LOCUS26772</name>
</gene>
<keyword evidence="1" id="KW-0732">Signal</keyword>
<evidence type="ECO:0000313" key="5">
    <source>
        <dbReference type="Proteomes" id="UP000663823"/>
    </source>
</evidence>
<feature type="chain" id="PRO_5035619803" evidence="1">
    <location>
        <begin position="25"/>
        <end position="348"/>
    </location>
</feature>
<dbReference type="Proteomes" id="UP000663823">
    <property type="component" value="Unassembled WGS sequence"/>
</dbReference>
<organism evidence="2 5">
    <name type="scientific">Rotaria sordida</name>
    <dbReference type="NCBI Taxonomy" id="392033"/>
    <lineage>
        <taxon>Eukaryota</taxon>
        <taxon>Metazoa</taxon>
        <taxon>Spiralia</taxon>
        <taxon>Gnathifera</taxon>
        <taxon>Rotifera</taxon>
        <taxon>Eurotatoria</taxon>
        <taxon>Bdelloidea</taxon>
        <taxon>Philodinida</taxon>
        <taxon>Philodinidae</taxon>
        <taxon>Rotaria</taxon>
    </lineage>
</organism>
<protein>
    <submittedName>
        <fullName evidence="2">Uncharacterized protein</fullName>
    </submittedName>
</protein>
<dbReference type="EMBL" id="CAJOBE010005885">
    <property type="protein sequence ID" value="CAF3988693.1"/>
    <property type="molecule type" value="Genomic_DNA"/>
</dbReference>
<feature type="signal peptide" evidence="1">
    <location>
        <begin position="1"/>
        <end position="24"/>
    </location>
</feature>
<evidence type="ECO:0000256" key="1">
    <source>
        <dbReference type="SAM" id="SignalP"/>
    </source>
</evidence>
<dbReference type="Proteomes" id="UP000663836">
    <property type="component" value="Unassembled WGS sequence"/>
</dbReference>
<name>A0A819L5G6_9BILA</name>
<comment type="caution">
    <text evidence="2">The sequence shown here is derived from an EMBL/GenBank/DDBJ whole genome shotgun (WGS) entry which is preliminary data.</text>
</comment>
<evidence type="ECO:0000313" key="4">
    <source>
        <dbReference type="EMBL" id="CAF4035577.1"/>
    </source>
</evidence>
<accession>A0A819L5G6</accession>
<reference evidence="2" key="1">
    <citation type="submission" date="2021-02" db="EMBL/GenBank/DDBJ databases">
        <authorList>
            <person name="Nowell W R."/>
        </authorList>
    </citation>
    <scope>NUCLEOTIDE SEQUENCE</scope>
</reference>
<proteinExistence type="predicted"/>
<evidence type="ECO:0000313" key="3">
    <source>
        <dbReference type="EMBL" id="CAF3988693.1"/>
    </source>
</evidence>
<dbReference type="EMBL" id="CAJOBD010005578">
    <property type="protein sequence ID" value="CAF4035577.1"/>
    <property type="molecule type" value="Genomic_DNA"/>
</dbReference>
<dbReference type="EMBL" id="CAJOAX010005734">
    <property type="protein sequence ID" value="CAF3958464.1"/>
    <property type="molecule type" value="Genomic_DNA"/>
</dbReference>
<dbReference type="AlphaFoldDB" id="A0A819L5G6"/>
<dbReference type="Proteomes" id="UP000663874">
    <property type="component" value="Unassembled WGS sequence"/>
</dbReference>
<sequence length="348" mass="40848">MHRLQVIIVGLAFLFCENVNLSSATICYAVKPIYNSEGPLYGSIFSYNPASSEFLFFANFSFEIDDNRTSMYYFVPGPVAIVNSSSSLLMYMPVQCGIGPQRLFLFVFDMDKKMYKQSRWILHNGDFAYLFYDPQRQRLFGLHDDLTSTLFIEEYNMTTLDFIRHYTQQNSSQYSVPKAGCAVFDYEENWIVEVRTRVETPLIKAYFIKMDLNLVGKKEDIVTDFHQIPNIDFLLTMTYDIKAKTILGTRLRGLIANDLVMLYMNPYTSEITNENLLLKTPNQWVVKDIQAIYDESTRQILFMIHHLHSATLEDIYWIMFVDFDTMEIKEKKQDRSIQLFETWELFTL</sequence>